<dbReference type="Pfam" id="PF00549">
    <property type="entry name" value="Ligase_CoA"/>
    <property type="match status" value="2"/>
</dbReference>
<evidence type="ECO:0000313" key="3">
    <source>
        <dbReference type="EMBL" id="KAK4188346.1"/>
    </source>
</evidence>
<accession>A0AAN7AH19</accession>
<dbReference type="InterPro" id="IPR036291">
    <property type="entry name" value="NAD(P)-bd_dom_sf"/>
</dbReference>
<feature type="domain" description="CoA-binding" evidence="2">
    <location>
        <begin position="136"/>
        <end position="230"/>
    </location>
</feature>
<dbReference type="FunFam" id="3.40.50.261:FF:000001">
    <property type="entry name" value="Succinate--CoA ligase [ADP-forming] subunit beta"/>
    <property type="match status" value="1"/>
</dbReference>
<reference evidence="3" key="1">
    <citation type="journal article" date="2023" name="Mol. Phylogenet. Evol.">
        <title>Genome-scale phylogeny and comparative genomics of the fungal order Sordariales.</title>
        <authorList>
            <person name="Hensen N."/>
            <person name="Bonometti L."/>
            <person name="Westerberg I."/>
            <person name="Brannstrom I.O."/>
            <person name="Guillou S."/>
            <person name="Cros-Aarteil S."/>
            <person name="Calhoun S."/>
            <person name="Haridas S."/>
            <person name="Kuo A."/>
            <person name="Mondo S."/>
            <person name="Pangilinan J."/>
            <person name="Riley R."/>
            <person name="LaButti K."/>
            <person name="Andreopoulos B."/>
            <person name="Lipzen A."/>
            <person name="Chen C."/>
            <person name="Yan M."/>
            <person name="Daum C."/>
            <person name="Ng V."/>
            <person name="Clum A."/>
            <person name="Steindorff A."/>
            <person name="Ohm R.A."/>
            <person name="Martin F."/>
            <person name="Silar P."/>
            <person name="Natvig D.O."/>
            <person name="Lalanne C."/>
            <person name="Gautier V."/>
            <person name="Ament-Velasquez S.L."/>
            <person name="Kruys A."/>
            <person name="Hutchinson M.I."/>
            <person name="Powell A.J."/>
            <person name="Barry K."/>
            <person name="Miller A.N."/>
            <person name="Grigoriev I.V."/>
            <person name="Debuchy R."/>
            <person name="Gladieux P."/>
            <person name="Hiltunen Thoren M."/>
            <person name="Johannesson H."/>
        </authorList>
    </citation>
    <scope>NUCLEOTIDE SEQUENCE</scope>
    <source>
        <strain evidence="3">PSN309</strain>
    </source>
</reference>
<dbReference type="Gene3D" id="3.40.50.720">
    <property type="entry name" value="NAD(P)-binding Rossmann-like Domain"/>
    <property type="match status" value="1"/>
</dbReference>
<dbReference type="InterPro" id="IPR003781">
    <property type="entry name" value="CoA-bd"/>
</dbReference>
<dbReference type="PANTHER" id="PTHR11117:SF6">
    <property type="entry name" value="SYNTHETASE SUBUNIT ALPHA, PUTATIVE (AFU_ORTHOLOGUE AFUA_1G10830)-RELATED"/>
    <property type="match status" value="1"/>
</dbReference>
<feature type="region of interest" description="Disordered" evidence="1">
    <location>
        <begin position="1"/>
        <end position="24"/>
    </location>
</feature>
<dbReference type="InterPro" id="IPR016102">
    <property type="entry name" value="Succinyl-CoA_synth-like"/>
</dbReference>
<dbReference type="Gene3D" id="3.40.50.261">
    <property type="entry name" value="Succinyl-CoA synthetase domains"/>
    <property type="match status" value="2"/>
</dbReference>
<organism evidence="3 4">
    <name type="scientific">Podospora australis</name>
    <dbReference type="NCBI Taxonomy" id="1536484"/>
    <lineage>
        <taxon>Eukaryota</taxon>
        <taxon>Fungi</taxon>
        <taxon>Dikarya</taxon>
        <taxon>Ascomycota</taxon>
        <taxon>Pezizomycotina</taxon>
        <taxon>Sordariomycetes</taxon>
        <taxon>Sordariomycetidae</taxon>
        <taxon>Sordariales</taxon>
        <taxon>Podosporaceae</taxon>
        <taxon>Podospora</taxon>
    </lineage>
</organism>
<dbReference type="GO" id="GO:0004776">
    <property type="term" value="F:succinate-CoA ligase (GDP-forming) activity"/>
    <property type="evidence" value="ECO:0007669"/>
    <property type="project" value="TreeGrafter"/>
</dbReference>
<evidence type="ECO:0000259" key="2">
    <source>
        <dbReference type="SMART" id="SM00881"/>
    </source>
</evidence>
<proteinExistence type="predicted"/>
<dbReference type="SMART" id="SM00881">
    <property type="entry name" value="CoA_binding"/>
    <property type="match status" value="1"/>
</dbReference>
<dbReference type="SUPFAM" id="SSF51735">
    <property type="entry name" value="NAD(P)-binding Rossmann-fold domains"/>
    <property type="match status" value="1"/>
</dbReference>
<keyword evidence="4" id="KW-1185">Reference proteome</keyword>
<name>A0AAN7AH19_9PEZI</name>
<dbReference type="Pfam" id="PF02629">
    <property type="entry name" value="CoA_binding"/>
    <property type="match status" value="1"/>
</dbReference>
<dbReference type="GO" id="GO:0004775">
    <property type="term" value="F:succinate-CoA ligase (ADP-forming) activity"/>
    <property type="evidence" value="ECO:0007669"/>
    <property type="project" value="TreeGrafter"/>
</dbReference>
<dbReference type="GO" id="GO:0006099">
    <property type="term" value="P:tricarboxylic acid cycle"/>
    <property type="evidence" value="ECO:0007669"/>
    <property type="project" value="TreeGrafter"/>
</dbReference>
<dbReference type="InterPro" id="IPR005811">
    <property type="entry name" value="SUCC_ACL_C"/>
</dbReference>
<protein>
    <submittedName>
        <fullName evidence="3">Succinyl-CoA ligase subunit alpha, mitochondrial</fullName>
    </submittedName>
</protein>
<gene>
    <name evidence="3" type="ORF">QBC35DRAFT_522937</name>
</gene>
<dbReference type="GO" id="GO:0009361">
    <property type="term" value="C:succinate-CoA ligase complex (ADP-forming)"/>
    <property type="evidence" value="ECO:0007669"/>
    <property type="project" value="TreeGrafter"/>
</dbReference>
<dbReference type="PROSITE" id="PS51808">
    <property type="entry name" value="CHCH"/>
    <property type="match status" value="1"/>
</dbReference>
<keyword evidence="3" id="KW-0436">Ligase</keyword>
<evidence type="ECO:0000313" key="4">
    <source>
        <dbReference type="Proteomes" id="UP001302126"/>
    </source>
</evidence>
<comment type="caution">
    <text evidence="3">The sequence shown here is derived from an EMBL/GenBank/DDBJ whole genome shotgun (WGS) entry which is preliminary data.</text>
</comment>
<sequence length="790" mass="85317">MSTFGSPGALPTTKPVPPQRGSFPLDHDGECKHVMMTYLSCIKKVKGVNQDECRSLAKSYLACRMDHNLMAKDDFKNLGFKEKTDRPEGNAGSSSNEVGTKGELRCRFGLRNIRFHRYSTSPRLQSYSDTLPNLRIGKHTRVIFQGFTGKQATANARDSIAWGTQIVGGVTPGRDGVHLGLPVLPTVRSAMEQLKPDATAIYVAAHQAPGAIEEAIEAEVPLIVAVAEHIPLHDMLRIHSILKTQSRSRLVGPNSPGIISAVGKCRIGFQPLPCFSSGSIGIIAKSGTLSYEAVASTTRAGLGQSLCIGVGGDIAPGTSIQEALAVLEDDEDTAAIALIGEIGGTGEIDAANWIREYNSRTRSPKPIVGLIAGKQEVPGRIMGHAGAFTIAGEPSAGEKIAALKTAGVTMITHPTKFGDFLKARLEGSQVPDPKAPRKSVTSFISGGEQRRQFHTALRRAEAKGHRLPWAGRLQRRNLSIAQDKCMDLLREAGQVNCGPYSGSGTRRYLAIGIDRTTRSPCIMAAPSVDPSQLGRLMKHYPFDFRHGPEELAIERIASHLQFSHKPSVENSLRRLVKSLAAIFYEKEAYLMVTEIVERLGEVKVVGARFGFDDAAYRSCGRQAALQELRDTTSVEPSELEAEKSGIIYIKLAGDGTVGTLVNGAGLAMNTIDALEGHATNFLDTGGKATSETVKHGFELILQDPRTRVIFVNIFGGLTLGDMIANGIIMAFKELSPRVPVVVRIRGTNEKEGQQLITESGLPLYAFDDFEEAATKAIELGQQQVPRFESH</sequence>
<dbReference type="SUPFAM" id="SSF52210">
    <property type="entry name" value="Succinyl-CoA synthetase domains"/>
    <property type="match status" value="2"/>
</dbReference>
<dbReference type="PRINTS" id="PR01798">
    <property type="entry name" value="SCOASYNTHASE"/>
</dbReference>
<dbReference type="FunFam" id="3.40.50.261:FF:000017">
    <property type="entry name" value="Succinyl-CoA synthetase subunit alpha"/>
    <property type="match status" value="1"/>
</dbReference>
<dbReference type="GO" id="GO:0005739">
    <property type="term" value="C:mitochondrion"/>
    <property type="evidence" value="ECO:0007669"/>
    <property type="project" value="TreeGrafter"/>
</dbReference>
<dbReference type="Gene3D" id="3.30.470.20">
    <property type="entry name" value="ATP-grasp fold, B domain"/>
    <property type="match status" value="1"/>
</dbReference>
<reference evidence="3" key="2">
    <citation type="submission" date="2023-05" db="EMBL/GenBank/DDBJ databases">
        <authorList>
            <consortium name="Lawrence Berkeley National Laboratory"/>
            <person name="Steindorff A."/>
            <person name="Hensen N."/>
            <person name="Bonometti L."/>
            <person name="Westerberg I."/>
            <person name="Brannstrom I.O."/>
            <person name="Guillou S."/>
            <person name="Cros-Aarteil S."/>
            <person name="Calhoun S."/>
            <person name="Haridas S."/>
            <person name="Kuo A."/>
            <person name="Mondo S."/>
            <person name="Pangilinan J."/>
            <person name="Riley R."/>
            <person name="Labutti K."/>
            <person name="Andreopoulos B."/>
            <person name="Lipzen A."/>
            <person name="Chen C."/>
            <person name="Yanf M."/>
            <person name="Daum C."/>
            <person name="Ng V."/>
            <person name="Clum A."/>
            <person name="Ohm R."/>
            <person name="Martin F."/>
            <person name="Silar P."/>
            <person name="Natvig D."/>
            <person name="Lalanne C."/>
            <person name="Gautier V."/>
            <person name="Ament-Velasquez S.L."/>
            <person name="Kruys A."/>
            <person name="Hutchinson M.I."/>
            <person name="Powell A.J."/>
            <person name="Barry K."/>
            <person name="Miller A.N."/>
            <person name="Grigoriev I.V."/>
            <person name="Debuchy R."/>
            <person name="Gladieux P."/>
            <person name="Thoren M.H."/>
            <person name="Johannesson H."/>
        </authorList>
    </citation>
    <scope>NUCLEOTIDE SEQUENCE</scope>
    <source>
        <strain evidence="3">PSN309</strain>
    </source>
</reference>
<dbReference type="FunFam" id="3.40.50.720:FF:000340">
    <property type="entry name" value="Succinyl-CoA synthetase subunit alpha"/>
    <property type="match status" value="1"/>
</dbReference>
<dbReference type="Proteomes" id="UP001302126">
    <property type="component" value="Unassembled WGS sequence"/>
</dbReference>
<dbReference type="PANTHER" id="PTHR11117">
    <property type="entry name" value="SUCCINYL-COA LIGASE SUBUNIT ALPHA"/>
    <property type="match status" value="1"/>
</dbReference>
<dbReference type="AlphaFoldDB" id="A0AAN7AH19"/>
<feature type="region of interest" description="Disordered" evidence="1">
    <location>
        <begin position="80"/>
        <end position="99"/>
    </location>
</feature>
<dbReference type="EMBL" id="MU864389">
    <property type="protein sequence ID" value="KAK4188346.1"/>
    <property type="molecule type" value="Genomic_DNA"/>
</dbReference>
<evidence type="ECO:0000256" key="1">
    <source>
        <dbReference type="SAM" id="MobiDB-lite"/>
    </source>
</evidence>